<dbReference type="CDD" id="cd06530">
    <property type="entry name" value="S26_SPase_I"/>
    <property type="match status" value="1"/>
</dbReference>
<name>A0A832XM07_9ARCH</name>
<dbReference type="GO" id="GO:0004252">
    <property type="term" value="F:serine-type endopeptidase activity"/>
    <property type="evidence" value="ECO:0007669"/>
    <property type="project" value="InterPro"/>
</dbReference>
<keyword evidence="2" id="KW-0378">Hydrolase</keyword>
<evidence type="ECO:0000256" key="3">
    <source>
        <dbReference type="ARBA" id="ARBA00023136"/>
    </source>
</evidence>
<dbReference type="GO" id="GO:0016020">
    <property type="term" value="C:membrane"/>
    <property type="evidence" value="ECO:0007669"/>
    <property type="project" value="UniProtKB-SubCell"/>
</dbReference>
<evidence type="ECO:0000259" key="4">
    <source>
        <dbReference type="Pfam" id="PF10502"/>
    </source>
</evidence>
<evidence type="ECO:0000313" key="5">
    <source>
        <dbReference type="EMBL" id="HIK00578.1"/>
    </source>
</evidence>
<dbReference type="InterPro" id="IPR019533">
    <property type="entry name" value="Peptidase_S26"/>
</dbReference>
<evidence type="ECO:0000256" key="1">
    <source>
        <dbReference type="ARBA" id="ARBA00004370"/>
    </source>
</evidence>
<dbReference type="Pfam" id="PF10502">
    <property type="entry name" value="Peptidase_S26"/>
    <property type="match status" value="2"/>
</dbReference>
<gene>
    <name evidence="5" type="ORF">H1016_03495</name>
</gene>
<proteinExistence type="predicted"/>
<dbReference type="InterPro" id="IPR036286">
    <property type="entry name" value="LexA/Signal_pep-like_sf"/>
</dbReference>
<dbReference type="Gene3D" id="2.10.109.10">
    <property type="entry name" value="Umud Fragment, subunit A"/>
    <property type="match status" value="1"/>
</dbReference>
<dbReference type="Proteomes" id="UP000646946">
    <property type="component" value="Unassembled WGS sequence"/>
</dbReference>
<protein>
    <submittedName>
        <fullName evidence="5">S26 family signal peptidase</fullName>
    </submittedName>
</protein>
<feature type="domain" description="Peptidase S26" evidence="4">
    <location>
        <begin position="4"/>
        <end position="53"/>
    </location>
</feature>
<dbReference type="EMBL" id="DVAB01000029">
    <property type="protein sequence ID" value="HIK00578.1"/>
    <property type="molecule type" value="Genomic_DNA"/>
</dbReference>
<feature type="domain" description="Peptidase S26" evidence="4">
    <location>
        <begin position="55"/>
        <end position="93"/>
    </location>
</feature>
<evidence type="ECO:0000256" key="2">
    <source>
        <dbReference type="ARBA" id="ARBA00022801"/>
    </source>
</evidence>
<accession>A0A832XM07</accession>
<evidence type="ECO:0000313" key="6">
    <source>
        <dbReference type="Proteomes" id="UP000646946"/>
    </source>
</evidence>
<organism evidence="5 6">
    <name type="scientific">Candidatus Naiadarchaeum limnaeum</name>
    <dbReference type="NCBI Taxonomy" id="2756139"/>
    <lineage>
        <taxon>Archaea</taxon>
        <taxon>Candidatus Undinarchaeota</taxon>
        <taxon>Candidatus Undinarchaeia</taxon>
        <taxon>Candidatus Naiadarchaeales</taxon>
        <taxon>Candidatus Naiadarchaeaceae</taxon>
        <taxon>Candidatus Naiadarchaeum</taxon>
    </lineage>
</organism>
<keyword evidence="3" id="KW-0472">Membrane</keyword>
<dbReference type="PANTHER" id="PTHR12383:SF16">
    <property type="entry name" value="MITOCHONDRIAL INNER MEMBRANE PROTEASE SUBUNIT 1"/>
    <property type="match status" value="1"/>
</dbReference>
<dbReference type="AlphaFoldDB" id="A0A832XM07"/>
<dbReference type="InterPro" id="IPR052064">
    <property type="entry name" value="Mito_IMP1_subunit"/>
</dbReference>
<sequence>MTGLFKIEGHSMEPAIKAGQYFLVLNFTGPKVNDIIIVKHQKKSIFLVKRVKAVLKEGKYLVEGDNPGHSEDSRKFGAIKEEQIVGKLSFCFWPLQKFGFVKRR</sequence>
<comment type="caution">
    <text evidence="5">The sequence shown here is derived from an EMBL/GenBank/DDBJ whole genome shotgun (WGS) entry which is preliminary data.</text>
</comment>
<dbReference type="SUPFAM" id="SSF51306">
    <property type="entry name" value="LexA/Signal peptidase"/>
    <property type="match status" value="1"/>
</dbReference>
<reference evidence="5 6" key="1">
    <citation type="journal article" name="Nat. Commun.">
        <title>Undinarchaeota illuminate DPANN phylogeny and the impact of gene transfer on archaeal evolution.</title>
        <authorList>
            <person name="Dombrowski N."/>
            <person name="Williams T.A."/>
            <person name="Sun J."/>
            <person name="Woodcroft B.J."/>
            <person name="Lee J.H."/>
            <person name="Minh B.Q."/>
            <person name="Rinke C."/>
            <person name="Spang A."/>
        </authorList>
    </citation>
    <scope>NUCLEOTIDE SEQUENCE [LARGE SCALE GENOMIC DNA]</scope>
    <source>
        <strain evidence="5">MAG_bin1129</strain>
    </source>
</reference>
<comment type="subcellular location">
    <subcellularLocation>
        <location evidence="1">Membrane</location>
    </subcellularLocation>
</comment>
<dbReference type="GO" id="GO:0006465">
    <property type="term" value="P:signal peptide processing"/>
    <property type="evidence" value="ECO:0007669"/>
    <property type="project" value="InterPro"/>
</dbReference>
<dbReference type="PANTHER" id="PTHR12383">
    <property type="entry name" value="PROTEASE FAMILY S26 MITOCHONDRIAL INNER MEMBRANE PROTEASE-RELATED"/>
    <property type="match status" value="1"/>
</dbReference>
<keyword evidence="6" id="KW-1185">Reference proteome</keyword>